<dbReference type="Proteomes" id="UP001300692">
    <property type="component" value="Unassembled WGS sequence"/>
</dbReference>
<dbReference type="Gene3D" id="3.40.710.10">
    <property type="entry name" value="DD-peptidase/beta-lactamase superfamily"/>
    <property type="match status" value="1"/>
</dbReference>
<dbReference type="EMBL" id="JAOYOD010000001">
    <property type="protein sequence ID" value="MCV9386850.1"/>
    <property type="molecule type" value="Genomic_DNA"/>
</dbReference>
<comment type="caution">
    <text evidence="2">The sequence shown here is derived from an EMBL/GenBank/DDBJ whole genome shotgun (WGS) entry which is preliminary data.</text>
</comment>
<evidence type="ECO:0000313" key="3">
    <source>
        <dbReference type="Proteomes" id="UP001300692"/>
    </source>
</evidence>
<dbReference type="PANTHER" id="PTHR43283:SF18">
    <property type="match status" value="1"/>
</dbReference>
<feature type="domain" description="Beta-lactamase-related" evidence="1">
    <location>
        <begin position="60"/>
        <end position="394"/>
    </location>
</feature>
<dbReference type="PROSITE" id="PS51257">
    <property type="entry name" value="PROKAR_LIPOPROTEIN"/>
    <property type="match status" value="1"/>
</dbReference>
<dbReference type="PANTHER" id="PTHR43283">
    <property type="entry name" value="BETA-LACTAMASE-RELATED"/>
    <property type="match status" value="1"/>
</dbReference>
<proteinExistence type="predicted"/>
<keyword evidence="3" id="KW-1185">Reference proteome</keyword>
<organism evidence="2 3">
    <name type="scientific">Reichenbachiella ulvae</name>
    <dbReference type="NCBI Taxonomy" id="2980104"/>
    <lineage>
        <taxon>Bacteria</taxon>
        <taxon>Pseudomonadati</taxon>
        <taxon>Bacteroidota</taxon>
        <taxon>Cytophagia</taxon>
        <taxon>Cytophagales</taxon>
        <taxon>Reichenbachiellaceae</taxon>
        <taxon>Reichenbachiella</taxon>
    </lineage>
</organism>
<gene>
    <name evidence="2" type="ORF">N7U62_09265</name>
</gene>
<protein>
    <submittedName>
        <fullName evidence="2">Beta-lactamase family protein</fullName>
    </submittedName>
</protein>
<evidence type="ECO:0000259" key="1">
    <source>
        <dbReference type="Pfam" id="PF00144"/>
    </source>
</evidence>
<dbReference type="InterPro" id="IPR012338">
    <property type="entry name" value="Beta-lactam/transpept-like"/>
</dbReference>
<accession>A0ABT3CTP9</accession>
<dbReference type="Pfam" id="PF00144">
    <property type="entry name" value="Beta-lactamase"/>
    <property type="match status" value="1"/>
</dbReference>
<sequence length="426" mass="48685">MSTCTRFNCFQSFTAFFLFLSLISCQKKSGIEGKSAVAVDQVSVINRLDGSQIDSAELSQRIAFLMGEAEVTGLAIAVFNEGKVAYQRAFGYANFEEKERLRVDHGFYAASFSKAVFGYVVARLVDEGQLDLDQPLQDYLDYPLYEIKTDREWRGFQDLKGDDRYQRITLRMCLSHRTGFQNWRWIPSPMDPENYGEKGQLKIYFEPGTSYFYSGEGLYLAQRVIEEVTGQGLEELAQSYVFQPLNMNYTSYLWHERFDDRFCLGHTADQKTVDKDFPDQVISAGSMETTLIDYSRFMAHVLQSYTDSSAAVKEMFRPNFAIRTEAQFGLGALRSSDENDDIALNYGLGWGLLQTPYGFGAFKEGHDAGFQHYSILFPESQMGVLILTNSDNGESIFKALLEHSIADRYTPWKWQNYIPYDQPSNQ</sequence>
<name>A0ABT3CTP9_9BACT</name>
<dbReference type="RefSeq" id="WP_264137683.1">
    <property type="nucleotide sequence ID" value="NZ_JAOYOD010000001.1"/>
</dbReference>
<dbReference type="InterPro" id="IPR050789">
    <property type="entry name" value="Diverse_Enzym_Activities"/>
</dbReference>
<evidence type="ECO:0000313" key="2">
    <source>
        <dbReference type="EMBL" id="MCV9386850.1"/>
    </source>
</evidence>
<dbReference type="SUPFAM" id="SSF56601">
    <property type="entry name" value="beta-lactamase/transpeptidase-like"/>
    <property type="match status" value="1"/>
</dbReference>
<dbReference type="InterPro" id="IPR001466">
    <property type="entry name" value="Beta-lactam-related"/>
</dbReference>
<reference evidence="2 3" key="1">
    <citation type="submission" date="2022-10" db="EMBL/GenBank/DDBJ databases">
        <title>Comparative genomics and taxonomic characterization of three novel marine species of genus Reichenbachiella exhibiting antioxidant and polysaccharide degradation activities.</title>
        <authorList>
            <person name="Muhammad N."/>
            <person name="Lee Y.-J."/>
            <person name="Ko J."/>
            <person name="Kim S.-G."/>
        </authorList>
    </citation>
    <scope>NUCLEOTIDE SEQUENCE [LARGE SCALE GENOMIC DNA]</scope>
    <source>
        <strain evidence="2 3">ABR2-5</strain>
    </source>
</reference>